<dbReference type="Pfam" id="PF00092">
    <property type="entry name" value="VWA"/>
    <property type="match status" value="1"/>
</dbReference>
<dbReference type="SUPFAM" id="SSF53300">
    <property type="entry name" value="vWA-like"/>
    <property type="match status" value="1"/>
</dbReference>
<gene>
    <name evidence="2" type="ORF">ADL15_49505</name>
</gene>
<dbReference type="Proteomes" id="UP000053244">
    <property type="component" value="Unassembled WGS sequence"/>
</dbReference>
<sequence length="239" mass="25520">MSDVPQVPDDRTLALAFYLLVDVSYSMDGAPLDAVNRILPEVIDTIEESPTLGDVVRFGALDFADDARTVLPLGDLRDVRAIPQFTARGGTSYAAAFRRLRHDIEHDLARLRGEGFQVYRPAVFFVTDGAPTDAVPEVRAAFAELTDPGFRGRPNIIPFGVTPELPGDSLEPWVHPKPGTGGKPMRSYVYGGAGDAATAIRQIADVLISSIVASANSVNDAGAAGGFVPPDDDDLGDWI</sequence>
<keyword evidence="3" id="KW-1185">Reference proteome</keyword>
<accession>A0A117MK72</accession>
<reference evidence="2 3" key="1">
    <citation type="submission" date="2015-10" db="EMBL/GenBank/DDBJ databases">
        <authorList>
            <person name="Gilbert D.G."/>
        </authorList>
    </citation>
    <scope>NUCLEOTIDE SEQUENCE [LARGE SCALE GENOMIC DNA]</scope>
    <source>
        <strain evidence="2 3">NRRL B-16712</strain>
    </source>
</reference>
<dbReference type="Gene3D" id="3.40.50.410">
    <property type="entry name" value="von Willebrand factor, type A domain"/>
    <property type="match status" value="1"/>
</dbReference>
<protein>
    <recommendedName>
        <fullName evidence="1">VWFA domain-containing protein</fullName>
    </recommendedName>
</protein>
<feature type="domain" description="VWFA" evidence="1">
    <location>
        <begin position="16"/>
        <end position="211"/>
    </location>
</feature>
<dbReference type="EMBL" id="LLZH01000346">
    <property type="protein sequence ID" value="KUL21922.1"/>
    <property type="molecule type" value="Genomic_DNA"/>
</dbReference>
<dbReference type="InterPro" id="IPR036465">
    <property type="entry name" value="vWFA_dom_sf"/>
</dbReference>
<evidence type="ECO:0000313" key="3">
    <source>
        <dbReference type="Proteomes" id="UP000053244"/>
    </source>
</evidence>
<dbReference type="AlphaFoldDB" id="A0A117MK72"/>
<proteinExistence type="predicted"/>
<dbReference type="SMART" id="SM00327">
    <property type="entry name" value="VWA"/>
    <property type="match status" value="1"/>
</dbReference>
<dbReference type="RefSeq" id="WP_067708108.1">
    <property type="nucleotide sequence ID" value="NZ_LLZH01000346.1"/>
</dbReference>
<organism evidence="2 3">
    <name type="scientific">Actinoplanes awajinensis subsp. mycoplanecinus</name>
    <dbReference type="NCBI Taxonomy" id="135947"/>
    <lineage>
        <taxon>Bacteria</taxon>
        <taxon>Bacillati</taxon>
        <taxon>Actinomycetota</taxon>
        <taxon>Actinomycetes</taxon>
        <taxon>Micromonosporales</taxon>
        <taxon>Micromonosporaceae</taxon>
        <taxon>Actinoplanes</taxon>
    </lineage>
</organism>
<dbReference type="InterPro" id="IPR002035">
    <property type="entry name" value="VWF_A"/>
</dbReference>
<name>A0A117MK72_9ACTN</name>
<evidence type="ECO:0000313" key="2">
    <source>
        <dbReference type="EMBL" id="KUL21922.1"/>
    </source>
</evidence>
<dbReference type="PROSITE" id="PS50234">
    <property type="entry name" value="VWFA"/>
    <property type="match status" value="1"/>
</dbReference>
<dbReference type="OrthoDB" id="9806395at2"/>
<comment type="caution">
    <text evidence="2">The sequence shown here is derived from an EMBL/GenBank/DDBJ whole genome shotgun (WGS) entry which is preliminary data.</text>
</comment>
<evidence type="ECO:0000259" key="1">
    <source>
        <dbReference type="PROSITE" id="PS50234"/>
    </source>
</evidence>